<dbReference type="GO" id="GO:0005576">
    <property type="term" value="C:extracellular region"/>
    <property type="evidence" value="ECO:0007669"/>
    <property type="project" value="TreeGrafter"/>
</dbReference>
<evidence type="ECO:0000256" key="5">
    <source>
        <dbReference type="ARBA" id="ARBA00023239"/>
    </source>
</evidence>
<dbReference type="SUPFAM" id="SSF55895">
    <property type="entry name" value="Ribonuclease Rh-like"/>
    <property type="match status" value="1"/>
</dbReference>
<dbReference type="AlphaFoldDB" id="A0A4Y7LIY2"/>
<evidence type="ECO:0000256" key="2">
    <source>
        <dbReference type="ARBA" id="ARBA00022722"/>
    </source>
</evidence>
<dbReference type="OrthoDB" id="1894475at2759"/>
<keyword evidence="5" id="KW-0456">Lyase</keyword>
<evidence type="ECO:0000256" key="4">
    <source>
        <dbReference type="ARBA" id="ARBA00022801"/>
    </source>
</evidence>
<evidence type="ECO:0000256" key="7">
    <source>
        <dbReference type="SAM" id="SignalP"/>
    </source>
</evidence>
<evidence type="ECO:0000256" key="3">
    <source>
        <dbReference type="ARBA" id="ARBA00022759"/>
    </source>
</evidence>
<proteinExistence type="inferred from homology"/>
<keyword evidence="7" id="KW-0732">Signal</keyword>
<dbReference type="Pfam" id="PF00445">
    <property type="entry name" value="Ribonuclease_T2"/>
    <property type="match status" value="1"/>
</dbReference>
<comment type="similarity">
    <text evidence="1 6">Belongs to the RNase T2 family.</text>
</comment>
<evidence type="ECO:0000313" key="9">
    <source>
        <dbReference type="Proteomes" id="UP000316621"/>
    </source>
</evidence>
<dbReference type="GO" id="GO:0003723">
    <property type="term" value="F:RNA binding"/>
    <property type="evidence" value="ECO:0007669"/>
    <property type="project" value="InterPro"/>
</dbReference>
<protein>
    <submittedName>
        <fullName evidence="8">Uncharacterized protein</fullName>
    </submittedName>
</protein>
<keyword evidence="9" id="KW-1185">Reference proteome</keyword>
<dbReference type="GO" id="GO:0016787">
    <property type="term" value="F:hydrolase activity"/>
    <property type="evidence" value="ECO:0007669"/>
    <property type="project" value="UniProtKB-KW"/>
</dbReference>
<reference evidence="8 9" key="1">
    <citation type="journal article" date="2018" name="Science">
        <title>The opium poppy genome and morphinan production.</title>
        <authorList>
            <person name="Guo L."/>
            <person name="Winzer T."/>
            <person name="Yang X."/>
            <person name="Li Y."/>
            <person name="Ning Z."/>
            <person name="He Z."/>
            <person name="Teodor R."/>
            <person name="Lu Y."/>
            <person name="Bowser T.A."/>
            <person name="Graham I.A."/>
            <person name="Ye K."/>
        </authorList>
    </citation>
    <scope>NUCLEOTIDE SEQUENCE [LARGE SCALE GENOMIC DNA]</scope>
    <source>
        <strain evidence="9">cv. HN1</strain>
        <tissue evidence="8">Leaves</tissue>
    </source>
</reference>
<dbReference type="GO" id="GO:0006401">
    <property type="term" value="P:RNA catabolic process"/>
    <property type="evidence" value="ECO:0007669"/>
    <property type="project" value="TreeGrafter"/>
</dbReference>
<dbReference type="PANTHER" id="PTHR11240">
    <property type="entry name" value="RIBONUCLEASE T2"/>
    <property type="match status" value="1"/>
</dbReference>
<keyword evidence="2" id="KW-0540">Nuclease</keyword>
<dbReference type="Proteomes" id="UP000316621">
    <property type="component" value="Chromosome 11"/>
</dbReference>
<dbReference type="GO" id="GO:0033897">
    <property type="term" value="F:ribonuclease T2 activity"/>
    <property type="evidence" value="ECO:0007669"/>
    <property type="project" value="InterPro"/>
</dbReference>
<organism evidence="8 9">
    <name type="scientific">Papaver somniferum</name>
    <name type="common">Opium poppy</name>
    <dbReference type="NCBI Taxonomy" id="3469"/>
    <lineage>
        <taxon>Eukaryota</taxon>
        <taxon>Viridiplantae</taxon>
        <taxon>Streptophyta</taxon>
        <taxon>Embryophyta</taxon>
        <taxon>Tracheophyta</taxon>
        <taxon>Spermatophyta</taxon>
        <taxon>Magnoliopsida</taxon>
        <taxon>Ranunculales</taxon>
        <taxon>Papaveraceae</taxon>
        <taxon>Papaveroideae</taxon>
        <taxon>Papaver</taxon>
    </lineage>
</organism>
<sequence length="245" mass="28155">MKLFTSVLLLLLVFSNSIFICNSQAGRFKYYILAVQFTRSLCNCQGTPGFYSCDPKWKQDLPTTFSIHGLWENDWYGVKQSSAKKFNLFEIISDATLRNGLYRDWVDAHVIYKSSNKDADRRAAAERFWKSEWDKHGIFTGLTVHEYFRTTSNLFSSVGNIYARFQQDGLIMPGGKIDLNDVMNTLTIMLGGFSPKLKCIANQFGEEFLYEVEFLYDRATLVRLNHFNPTFRGSCTSDIVSLKVN</sequence>
<keyword evidence="3" id="KW-0255">Endonuclease</keyword>
<name>A0A4Y7LIY2_PAPSO</name>
<accession>A0A4Y7LIY2</accession>
<gene>
    <name evidence="8" type="ORF">C5167_047689</name>
</gene>
<dbReference type="InterPro" id="IPR036430">
    <property type="entry name" value="RNase_T2-like_sf"/>
</dbReference>
<dbReference type="PANTHER" id="PTHR11240:SF75">
    <property type="entry name" value="RIBONUCLEASE 3"/>
    <property type="match status" value="1"/>
</dbReference>
<feature type="signal peptide" evidence="7">
    <location>
        <begin position="1"/>
        <end position="23"/>
    </location>
</feature>
<evidence type="ECO:0000313" key="8">
    <source>
        <dbReference type="EMBL" id="RZC84907.1"/>
    </source>
</evidence>
<feature type="chain" id="PRO_5021496149" evidence="7">
    <location>
        <begin position="24"/>
        <end position="245"/>
    </location>
</feature>
<evidence type="ECO:0000256" key="1">
    <source>
        <dbReference type="ARBA" id="ARBA00007469"/>
    </source>
</evidence>
<dbReference type="Gramene" id="RZC84907">
    <property type="protein sequence ID" value="RZC84907"/>
    <property type="gene ID" value="C5167_047689"/>
</dbReference>
<dbReference type="Gene3D" id="3.90.730.10">
    <property type="entry name" value="Ribonuclease T2-like"/>
    <property type="match status" value="1"/>
</dbReference>
<keyword evidence="4" id="KW-0378">Hydrolase</keyword>
<dbReference type="EMBL" id="CM010725">
    <property type="protein sequence ID" value="RZC84907.1"/>
    <property type="molecule type" value="Genomic_DNA"/>
</dbReference>
<dbReference type="InterPro" id="IPR001568">
    <property type="entry name" value="RNase_T2-like"/>
</dbReference>
<evidence type="ECO:0000256" key="6">
    <source>
        <dbReference type="RuleBase" id="RU004328"/>
    </source>
</evidence>